<protein>
    <recommendedName>
        <fullName evidence="5">Cobalt-precorrin-5B C(1)-methyltransferase</fullName>
        <ecNumber evidence="5">2.1.1.195</ecNumber>
    </recommendedName>
    <alternativeName>
        <fullName evidence="5">Cobalt-precorrin-6A synthase</fullName>
    </alternativeName>
</protein>
<dbReference type="AlphaFoldDB" id="A0A0S3QVE4"/>
<comment type="similarity">
    <text evidence="5">Belongs to the CbiD family.</text>
</comment>
<evidence type="ECO:0000256" key="2">
    <source>
        <dbReference type="ARBA" id="ARBA00022603"/>
    </source>
</evidence>
<comment type="function">
    <text evidence="5">Catalyzes the methylation of C-1 in cobalt-precorrin-5B to form cobalt-precorrin-6A.</text>
</comment>
<dbReference type="EMBL" id="AP013035">
    <property type="protein sequence ID" value="BAT72312.1"/>
    <property type="molecule type" value="Genomic_DNA"/>
</dbReference>
<reference evidence="7" key="1">
    <citation type="journal article" date="2018" name="Science">
        <title>A primordial and reversible TCA cycle in a facultatively chemolithoautotrophic thermophile.</title>
        <authorList>
            <person name="Nunoura T."/>
            <person name="Chikaraishi Y."/>
            <person name="Izaki R."/>
            <person name="Suwa T."/>
            <person name="Sato T."/>
            <person name="Harada T."/>
            <person name="Mori K."/>
            <person name="Kato Y."/>
            <person name="Miyazaki M."/>
            <person name="Shimamura S."/>
            <person name="Yanagawa K."/>
            <person name="Shuto A."/>
            <person name="Ohkouchi N."/>
            <person name="Fujita N."/>
            <person name="Takaki Y."/>
            <person name="Atomi H."/>
            <person name="Takai K."/>
        </authorList>
    </citation>
    <scope>NUCLEOTIDE SEQUENCE [LARGE SCALE GENOMIC DNA]</scope>
    <source>
        <strain evidence="7">DSM 17441 / JCM 13301 / NBRC 103674 / ABI70S6</strain>
    </source>
</reference>
<keyword evidence="3 5" id="KW-0808">Transferase</keyword>
<dbReference type="InterPro" id="IPR002748">
    <property type="entry name" value="CbiD"/>
</dbReference>
<dbReference type="Gene3D" id="3.30.2110.10">
    <property type="entry name" value="CbiD-like"/>
    <property type="match status" value="1"/>
</dbReference>
<dbReference type="EC" id="2.1.1.195" evidence="5"/>
<dbReference type="GO" id="GO:0019251">
    <property type="term" value="P:anaerobic cobalamin biosynthetic process"/>
    <property type="evidence" value="ECO:0007669"/>
    <property type="project" value="UniProtKB-UniRule"/>
</dbReference>
<dbReference type="PANTHER" id="PTHR35863">
    <property type="entry name" value="COBALT-PRECORRIN-5B C(1)-METHYLTRANSFERASE"/>
    <property type="match status" value="1"/>
</dbReference>
<evidence type="ECO:0000256" key="4">
    <source>
        <dbReference type="ARBA" id="ARBA00022691"/>
    </source>
</evidence>
<dbReference type="RefSeq" id="WP_068550370.1">
    <property type="nucleotide sequence ID" value="NZ_AP013035.1"/>
</dbReference>
<evidence type="ECO:0000256" key="3">
    <source>
        <dbReference type="ARBA" id="ARBA00022679"/>
    </source>
</evidence>
<sequence>MNTKGEFYTTGVWASAVAKAAVKVLLTGEAVSQIEVLIPSGKRVLLPINVQLFKNYSVAKAKKISPEADDVTHNAILVAKAFRYPNGIIIEGGEGIGTVTKRGLKLSIGEKAINPVPRYFILKNVGEIIEQLGFVGGLKILLEVEKGERIAQKTINPKLGIIGGISILGTRGTVIPFSTKSFMDSILIELDVARAQGLKEIVFAPGRESLEKAKKIISLPEEAFIAIGDFVYFAARHAARRGFKKLTFVAQPAKMAKVAYGYKNTHAKYGTLPIPWLAGLLGCGHLRNCNTVKEFFESLGDKSRWRLVEHEAKNNLANWAGIEVDVFTIKDH</sequence>
<proteinExistence type="inferred from homology"/>
<dbReference type="PATRIC" id="fig|1298851.3.peg.1600"/>
<dbReference type="Pfam" id="PF01888">
    <property type="entry name" value="CbiD"/>
    <property type="match status" value="1"/>
</dbReference>
<comment type="catalytic activity">
    <reaction evidence="5">
        <text>Co-precorrin-5B + S-adenosyl-L-methionine = Co-precorrin-6A + S-adenosyl-L-homocysteine</text>
        <dbReference type="Rhea" id="RHEA:26285"/>
        <dbReference type="ChEBI" id="CHEBI:57856"/>
        <dbReference type="ChEBI" id="CHEBI:59789"/>
        <dbReference type="ChEBI" id="CHEBI:60063"/>
        <dbReference type="ChEBI" id="CHEBI:60064"/>
        <dbReference type="EC" id="2.1.1.195"/>
    </reaction>
</comment>
<dbReference type="PANTHER" id="PTHR35863:SF1">
    <property type="entry name" value="COBALT-PRECORRIN-5B C(1)-METHYLTRANSFERASE"/>
    <property type="match status" value="1"/>
</dbReference>
<dbReference type="GO" id="GO:0032259">
    <property type="term" value="P:methylation"/>
    <property type="evidence" value="ECO:0007669"/>
    <property type="project" value="UniProtKB-KW"/>
</dbReference>
<keyword evidence="1 5" id="KW-0169">Cobalamin biosynthesis</keyword>
<evidence type="ECO:0000313" key="6">
    <source>
        <dbReference type="EMBL" id="BAT72312.1"/>
    </source>
</evidence>
<evidence type="ECO:0000256" key="1">
    <source>
        <dbReference type="ARBA" id="ARBA00022573"/>
    </source>
</evidence>
<dbReference type="OrthoDB" id="6439987at2"/>
<gene>
    <name evidence="5 6" type="primary">cbiD</name>
    <name evidence="6" type="ORF">TST_1526</name>
</gene>
<name>A0A0S3QVE4_THET7</name>
<accession>A0A0S3QVE4</accession>
<dbReference type="KEGG" id="ttk:TST_1526"/>
<dbReference type="GO" id="GO:0043780">
    <property type="term" value="F:cobalt-precorrin-5B C1-methyltransferase activity"/>
    <property type="evidence" value="ECO:0007669"/>
    <property type="project" value="RHEA"/>
</dbReference>
<dbReference type="STRING" id="1298851.TST_1526"/>
<dbReference type="SUPFAM" id="SSF111342">
    <property type="entry name" value="CbiD-like"/>
    <property type="match status" value="1"/>
</dbReference>
<comment type="pathway">
    <text evidence="5">Cofactor biosynthesis; adenosylcobalamin biosynthesis; cob(II)yrinate a,c-diamide from sirohydrochlorin (anaerobic route): step 6/10.</text>
</comment>
<evidence type="ECO:0000313" key="7">
    <source>
        <dbReference type="Proteomes" id="UP000063234"/>
    </source>
</evidence>
<dbReference type="Proteomes" id="UP000063234">
    <property type="component" value="Chromosome"/>
</dbReference>
<dbReference type="NCBIfam" id="TIGR00312">
    <property type="entry name" value="cbiD"/>
    <property type="match status" value="1"/>
</dbReference>
<evidence type="ECO:0000256" key="5">
    <source>
        <dbReference type="HAMAP-Rule" id="MF_00787"/>
    </source>
</evidence>
<dbReference type="UniPathway" id="UPA00148">
    <property type="reaction ID" value="UER00227"/>
</dbReference>
<dbReference type="InterPro" id="IPR036074">
    <property type="entry name" value="CbiD_sf"/>
</dbReference>
<keyword evidence="4 5" id="KW-0949">S-adenosyl-L-methionine</keyword>
<dbReference type="HAMAP" id="MF_00787">
    <property type="entry name" value="CbiD"/>
    <property type="match status" value="1"/>
</dbReference>
<dbReference type="PIRSF" id="PIRSF026782">
    <property type="entry name" value="CbiD"/>
    <property type="match status" value="1"/>
</dbReference>
<keyword evidence="2 5" id="KW-0489">Methyltransferase</keyword>
<organism evidence="6 7">
    <name type="scientific">Thermosulfidibacter takaii (strain DSM 17441 / JCM 13301 / NBRC 103674 / ABI70S6)</name>
    <dbReference type="NCBI Taxonomy" id="1298851"/>
    <lineage>
        <taxon>Bacteria</taxon>
        <taxon>Pseudomonadati</taxon>
        <taxon>Thermosulfidibacterota</taxon>
        <taxon>Thermosulfidibacteria</taxon>
        <taxon>Thermosulfidibacterales</taxon>
        <taxon>Thermosulfidibacteraceae</taxon>
    </lineage>
</organism>
<keyword evidence="7" id="KW-1185">Reference proteome</keyword>